<dbReference type="EMBL" id="CM042064">
    <property type="protein sequence ID" value="KAI3664835.1"/>
    <property type="molecule type" value="Genomic_DNA"/>
</dbReference>
<dbReference type="Proteomes" id="UP001055879">
    <property type="component" value="Linkage Group LG18"/>
</dbReference>
<comment type="caution">
    <text evidence="1">The sequence shown here is derived from an EMBL/GenBank/DDBJ whole genome shotgun (WGS) entry which is preliminary data.</text>
</comment>
<organism evidence="1 2">
    <name type="scientific">Arctium lappa</name>
    <name type="common">Greater burdock</name>
    <name type="synonym">Lappa major</name>
    <dbReference type="NCBI Taxonomy" id="4217"/>
    <lineage>
        <taxon>Eukaryota</taxon>
        <taxon>Viridiplantae</taxon>
        <taxon>Streptophyta</taxon>
        <taxon>Embryophyta</taxon>
        <taxon>Tracheophyta</taxon>
        <taxon>Spermatophyta</taxon>
        <taxon>Magnoliopsida</taxon>
        <taxon>eudicotyledons</taxon>
        <taxon>Gunneridae</taxon>
        <taxon>Pentapetalae</taxon>
        <taxon>asterids</taxon>
        <taxon>campanulids</taxon>
        <taxon>Asterales</taxon>
        <taxon>Asteraceae</taxon>
        <taxon>Carduoideae</taxon>
        <taxon>Cardueae</taxon>
        <taxon>Arctiinae</taxon>
        <taxon>Arctium</taxon>
    </lineage>
</organism>
<accession>A0ACB8XCZ6</accession>
<evidence type="ECO:0000313" key="1">
    <source>
        <dbReference type="EMBL" id="KAI3664835.1"/>
    </source>
</evidence>
<keyword evidence="2" id="KW-1185">Reference proteome</keyword>
<gene>
    <name evidence="1" type="ORF">L6452_43444</name>
</gene>
<reference evidence="1 2" key="2">
    <citation type="journal article" date="2022" name="Mol. Ecol. Resour.">
        <title>The genomes of chicory, endive, great burdock and yacon provide insights into Asteraceae paleo-polyploidization history and plant inulin production.</title>
        <authorList>
            <person name="Fan W."/>
            <person name="Wang S."/>
            <person name="Wang H."/>
            <person name="Wang A."/>
            <person name="Jiang F."/>
            <person name="Liu H."/>
            <person name="Zhao H."/>
            <person name="Xu D."/>
            <person name="Zhang Y."/>
        </authorList>
    </citation>
    <scope>NUCLEOTIDE SEQUENCE [LARGE SCALE GENOMIC DNA]</scope>
    <source>
        <strain evidence="2">cv. Niubang</strain>
    </source>
</reference>
<proteinExistence type="predicted"/>
<name>A0ACB8XCZ6_ARCLA</name>
<evidence type="ECO:0000313" key="2">
    <source>
        <dbReference type="Proteomes" id="UP001055879"/>
    </source>
</evidence>
<reference evidence="2" key="1">
    <citation type="journal article" date="2022" name="Mol. Ecol. Resour.">
        <title>The genomes of chicory, endive, great burdock and yacon provide insights into Asteraceae palaeo-polyploidization history and plant inulin production.</title>
        <authorList>
            <person name="Fan W."/>
            <person name="Wang S."/>
            <person name="Wang H."/>
            <person name="Wang A."/>
            <person name="Jiang F."/>
            <person name="Liu H."/>
            <person name="Zhao H."/>
            <person name="Xu D."/>
            <person name="Zhang Y."/>
        </authorList>
    </citation>
    <scope>NUCLEOTIDE SEQUENCE [LARGE SCALE GENOMIC DNA]</scope>
    <source>
        <strain evidence="2">cv. Niubang</strain>
    </source>
</reference>
<protein>
    <submittedName>
        <fullName evidence="1">Uncharacterized protein</fullName>
    </submittedName>
</protein>
<sequence length="167" mass="18232">MLLLSDGPEITPLIKSLTKPLVLGCKLDRKSTTGGCHFLGGKLVSWTSKKQNLVSTSTAEAEYVAAGKMAQSTLVASKNVKFAITDSEIPKNNHLGRLDFDEIKYPHLVDAAKFLKQSCIAHALNVDPKPSKTLLQQFWFTTEDSTITNKKGEQVLPFLSALKSDQG</sequence>